<sequence>MADTTGVKNSLHDIVREGKFIEIPDDTALDLFKEAFGTELSHLRDASPTVESGASKPLQGSPSQRVFRRDFHEVNRTLTSMLAIKWVLAGDYATFTGGQKDNKLEVGSFEKLQTFCRDRLPTPEEIYALIVAMAIDDIGKDKALAKDLGMVEKNHAEVLLEAVRREKVPALETVTEQNKKDIIQSLEIGSKLDISQMVQGETVPRSLLVLNDGRRLEKAFNIKAMVTFLDVGGAAAHCNPRGCVVMTQPVFRHYMKAIELLDSYRQEESPDWTECYGKYLAYRHAILEGAGLVSLSAETLEGRALLRLLCMGRVETKARADQFLSAFTSLVPDTKQKLVNGLSVMGIGDGKAILPYYAPGILSEMLRGVPEDRIMEFLRVFMRFLVKVYDGSQPDRTKPDDLEERDLAGFQELVKTADFKRDPEILVRELDK</sequence>
<dbReference type="InterPro" id="IPR049232">
    <property type="entry name" value="DUF6829"/>
</dbReference>
<evidence type="ECO:0000313" key="3">
    <source>
        <dbReference type="Proteomes" id="UP000327118"/>
    </source>
</evidence>
<feature type="region of interest" description="Disordered" evidence="1">
    <location>
        <begin position="44"/>
        <end position="63"/>
    </location>
</feature>
<evidence type="ECO:0000256" key="1">
    <source>
        <dbReference type="SAM" id="MobiDB-lite"/>
    </source>
</evidence>
<keyword evidence="3" id="KW-1185">Reference proteome</keyword>
<dbReference type="Pfam" id="PF20717">
    <property type="entry name" value="DUF6829"/>
    <property type="match status" value="1"/>
</dbReference>
<reference evidence="3" key="1">
    <citation type="submission" date="2019-04" db="EMBL/GenBank/DDBJ databases">
        <title>Friends and foes A comparative genomics studyof 23 Aspergillus species from section Flavi.</title>
        <authorList>
            <consortium name="DOE Joint Genome Institute"/>
            <person name="Kjaerbolling I."/>
            <person name="Vesth T."/>
            <person name="Frisvad J.C."/>
            <person name="Nybo J.L."/>
            <person name="Theobald S."/>
            <person name="Kildgaard S."/>
            <person name="Isbrandt T."/>
            <person name="Kuo A."/>
            <person name="Sato A."/>
            <person name="Lyhne E.K."/>
            <person name="Kogle M.E."/>
            <person name="Wiebenga A."/>
            <person name="Kun R.S."/>
            <person name="Lubbers R.J."/>
            <person name="Makela M.R."/>
            <person name="Barry K."/>
            <person name="Chovatia M."/>
            <person name="Clum A."/>
            <person name="Daum C."/>
            <person name="Haridas S."/>
            <person name="He G."/>
            <person name="LaButti K."/>
            <person name="Lipzen A."/>
            <person name="Mondo S."/>
            <person name="Riley R."/>
            <person name="Salamov A."/>
            <person name="Simmons B.A."/>
            <person name="Magnuson J.K."/>
            <person name="Henrissat B."/>
            <person name="Mortensen U.H."/>
            <person name="Larsen T.O."/>
            <person name="Devries R.P."/>
            <person name="Grigoriev I.V."/>
            <person name="Machida M."/>
            <person name="Baker S.E."/>
            <person name="Andersen M.R."/>
        </authorList>
    </citation>
    <scope>NUCLEOTIDE SEQUENCE [LARGE SCALE GENOMIC DNA]</scope>
    <source>
        <strain evidence="3">CBS 553.77</strain>
    </source>
</reference>
<accession>A0A5N6Z7S4</accession>
<dbReference type="Proteomes" id="UP000327118">
    <property type="component" value="Unassembled WGS sequence"/>
</dbReference>
<protein>
    <submittedName>
        <fullName evidence="2">Uncharacterized protein</fullName>
    </submittedName>
</protein>
<gene>
    <name evidence="2" type="ORF">BDV28DRAFT_132576</name>
</gene>
<proteinExistence type="predicted"/>
<dbReference type="EMBL" id="ML739090">
    <property type="protein sequence ID" value="KAE8353707.1"/>
    <property type="molecule type" value="Genomic_DNA"/>
</dbReference>
<evidence type="ECO:0000313" key="2">
    <source>
        <dbReference type="EMBL" id="KAE8353707.1"/>
    </source>
</evidence>
<organism evidence="2 3">
    <name type="scientific">Aspergillus coremiiformis</name>
    <dbReference type="NCBI Taxonomy" id="138285"/>
    <lineage>
        <taxon>Eukaryota</taxon>
        <taxon>Fungi</taxon>
        <taxon>Dikarya</taxon>
        <taxon>Ascomycota</taxon>
        <taxon>Pezizomycotina</taxon>
        <taxon>Eurotiomycetes</taxon>
        <taxon>Eurotiomycetidae</taxon>
        <taxon>Eurotiales</taxon>
        <taxon>Aspergillaceae</taxon>
        <taxon>Aspergillus</taxon>
        <taxon>Aspergillus subgen. Circumdati</taxon>
    </lineage>
</organism>
<dbReference type="AlphaFoldDB" id="A0A5N6Z7S4"/>
<name>A0A5N6Z7S4_9EURO</name>
<dbReference type="OrthoDB" id="5295627at2759"/>